<dbReference type="SUPFAM" id="SSF51206">
    <property type="entry name" value="cAMP-binding domain-like"/>
    <property type="match status" value="1"/>
</dbReference>
<comment type="caution">
    <text evidence="2">The sequence shown here is derived from an EMBL/GenBank/DDBJ whole genome shotgun (WGS) entry which is preliminary data.</text>
</comment>
<dbReference type="Gene3D" id="2.60.120.10">
    <property type="entry name" value="Jelly Rolls"/>
    <property type="match status" value="1"/>
</dbReference>
<dbReference type="PANTHER" id="PTHR24567:SF74">
    <property type="entry name" value="HTH-TYPE TRANSCRIPTIONAL REGULATOR ARCR"/>
    <property type="match status" value="1"/>
</dbReference>
<evidence type="ECO:0000313" key="3">
    <source>
        <dbReference type="Proteomes" id="UP001174908"/>
    </source>
</evidence>
<dbReference type="SMART" id="SM00100">
    <property type="entry name" value="cNMP"/>
    <property type="match status" value="1"/>
</dbReference>
<organism evidence="2 3">
    <name type="scientific">Variovorax dokdonensis</name>
    <dbReference type="NCBI Taxonomy" id="344883"/>
    <lineage>
        <taxon>Bacteria</taxon>
        <taxon>Pseudomonadati</taxon>
        <taxon>Pseudomonadota</taxon>
        <taxon>Betaproteobacteria</taxon>
        <taxon>Burkholderiales</taxon>
        <taxon>Comamonadaceae</taxon>
        <taxon>Variovorax</taxon>
    </lineage>
</organism>
<sequence length="166" mass="18593">MQLPTVEHLQQMALFGGVGAGALHLLLDNARVVERQPTGFFLREGDTSGSFYVLLQGRAAVCRHWGNREVQLGVLSAGDVFGEMAPLDLRPRSASVQALEPSRAVEIGADRLLSLFESEPREFAIIQMNLARELSRRLRRIHDQLFGSTSEEERDLVQRILQRDVD</sequence>
<dbReference type="CDD" id="cd00038">
    <property type="entry name" value="CAP_ED"/>
    <property type="match status" value="1"/>
</dbReference>
<dbReference type="RefSeq" id="WP_286661174.1">
    <property type="nucleotide sequence ID" value="NZ_JASZYV010000003.1"/>
</dbReference>
<gene>
    <name evidence="2" type="ORF">QTH91_16450</name>
</gene>
<proteinExistence type="predicted"/>
<dbReference type="PROSITE" id="PS50042">
    <property type="entry name" value="CNMP_BINDING_3"/>
    <property type="match status" value="1"/>
</dbReference>
<dbReference type="InterPro" id="IPR018490">
    <property type="entry name" value="cNMP-bd_dom_sf"/>
</dbReference>
<name>A0ABT7NDQ6_9BURK</name>
<dbReference type="InterPro" id="IPR014710">
    <property type="entry name" value="RmlC-like_jellyroll"/>
</dbReference>
<dbReference type="InterPro" id="IPR050397">
    <property type="entry name" value="Env_Response_Regulators"/>
</dbReference>
<keyword evidence="3" id="KW-1185">Reference proteome</keyword>
<accession>A0ABT7NDQ6</accession>
<dbReference type="Pfam" id="PF00027">
    <property type="entry name" value="cNMP_binding"/>
    <property type="match status" value="1"/>
</dbReference>
<dbReference type="EMBL" id="JASZYV010000003">
    <property type="protein sequence ID" value="MDM0046082.1"/>
    <property type="molecule type" value="Genomic_DNA"/>
</dbReference>
<reference evidence="2" key="1">
    <citation type="submission" date="2023-06" db="EMBL/GenBank/DDBJ databases">
        <authorList>
            <person name="Jiang Y."/>
            <person name="Liu Q."/>
        </authorList>
    </citation>
    <scope>NUCLEOTIDE SEQUENCE</scope>
    <source>
        <strain evidence="2">CGMCC 1.12089</strain>
    </source>
</reference>
<evidence type="ECO:0000259" key="1">
    <source>
        <dbReference type="PROSITE" id="PS50042"/>
    </source>
</evidence>
<dbReference type="PANTHER" id="PTHR24567">
    <property type="entry name" value="CRP FAMILY TRANSCRIPTIONAL REGULATORY PROTEIN"/>
    <property type="match status" value="1"/>
</dbReference>
<dbReference type="InterPro" id="IPR000595">
    <property type="entry name" value="cNMP-bd_dom"/>
</dbReference>
<dbReference type="Proteomes" id="UP001174908">
    <property type="component" value="Unassembled WGS sequence"/>
</dbReference>
<feature type="domain" description="Cyclic nucleotide-binding" evidence="1">
    <location>
        <begin position="14"/>
        <end position="116"/>
    </location>
</feature>
<protein>
    <submittedName>
        <fullName evidence="2">Cyclic nucleotide-binding domain-containing protein</fullName>
    </submittedName>
</protein>
<evidence type="ECO:0000313" key="2">
    <source>
        <dbReference type="EMBL" id="MDM0046082.1"/>
    </source>
</evidence>